<keyword evidence="8 13" id="KW-0949">S-adenosyl-L-methionine</keyword>
<comment type="similarity">
    <text evidence="13">Belongs to the class I-like SAM-binding methyltransferase superfamily. RsmB/NOP family.</text>
</comment>
<feature type="domain" description="SAM-dependent MTase RsmB/NOP-type" evidence="14">
    <location>
        <begin position="144"/>
        <end position="415"/>
    </location>
</feature>
<accession>A0A2S7U4U6</accession>
<keyword evidence="5" id="KW-0698">rRNA processing</keyword>
<comment type="function">
    <text evidence="1">Specifically methylates the cytosine at position 967 (m5C967) of 16S rRNA.</text>
</comment>
<dbReference type="SUPFAM" id="SSF48013">
    <property type="entry name" value="NusB-like"/>
    <property type="match status" value="1"/>
</dbReference>
<keyword evidence="16" id="KW-1185">Reference proteome</keyword>
<comment type="catalytic activity">
    <reaction evidence="12">
        <text>cytidine(967) in 16S rRNA + S-adenosyl-L-methionine = 5-methylcytidine(967) in 16S rRNA + S-adenosyl-L-homocysteine + H(+)</text>
        <dbReference type="Rhea" id="RHEA:42748"/>
        <dbReference type="Rhea" id="RHEA-COMP:10219"/>
        <dbReference type="Rhea" id="RHEA-COMP:10220"/>
        <dbReference type="ChEBI" id="CHEBI:15378"/>
        <dbReference type="ChEBI" id="CHEBI:57856"/>
        <dbReference type="ChEBI" id="CHEBI:59789"/>
        <dbReference type="ChEBI" id="CHEBI:74483"/>
        <dbReference type="ChEBI" id="CHEBI:82748"/>
        <dbReference type="EC" id="2.1.1.176"/>
    </reaction>
</comment>
<dbReference type="AlphaFoldDB" id="A0A2S7U4U6"/>
<evidence type="ECO:0000256" key="3">
    <source>
        <dbReference type="ARBA" id="ARBA00012140"/>
    </source>
</evidence>
<evidence type="ECO:0000313" key="15">
    <source>
        <dbReference type="EMBL" id="PQJ29600.1"/>
    </source>
</evidence>
<evidence type="ECO:0000256" key="1">
    <source>
        <dbReference type="ARBA" id="ARBA00002724"/>
    </source>
</evidence>
<dbReference type="InterPro" id="IPR001678">
    <property type="entry name" value="MeTrfase_RsmB-F_NOP2_dom"/>
</dbReference>
<dbReference type="Proteomes" id="UP000239907">
    <property type="component" value="Unassembled WGS sequence"/>
</dbReference>
<evidence type="ECO:0000256" key="9">
    <source>
        <dbReference type="ARBA" id="ARBA00022884"/>
    </source>
</evidence>
<evidence type="ECO:0000256" key="2">
    <source>
        <dbReference type="ARBA" id="ARBA00004496"/>
    </source>
</evidence>
<dbReference type="GO" id="GO:0006355">
    <property type="term" value="P:regulation of DNA-templated transcription"/>
    <property type="evidence" value="ECO:0007669"/>
    <property type="project" value="InterPro"/>
</dbReference>
<dbReference type="PANTHER" id="PTHR22807:SF53">
    <property type="entry name" value="RIBOSOMAL RNA SMALL SUBUNIT METHYLTRANSFERASE B-RELATED"/>
    <property type="match status" value="1"/>
</dbReference>
<keyword evidence="6 13" id="KW-0489">Methyltransferase</keyword>
<evidence type="ECO:0000256" key="4">
    <source>
        <dbReference type="ARBA" id="ARBA00022490"/>
    </source>
</evidence>
<dbReference type="EMBL" id="MQWA01000001">
    <property type="protein sequence ID" value="PQJ29600.1"/>
    <property type="molecule type" value="Genomic_DNA"/>
</dbReference>
<feature type="active site" description="Nucleophile" evidence="13">
    <location>
        <position position="366"/>
    </location>
</feature>
<dbReference type="InterPro" id="IPR035926">
    <property type="entry name" value="NusB-like_sf"/>
</dbReference>
<dbReference type="PRINTS" id="PR02008">
    <property type="entry name" value="RCMTFAMILY"/>
</dbReference>
<name>A0A2S7U4U6_9BACT</name>
<feature type="binding site" evidence="13">
    <location>
        <position position="313"/>
    </location>
    <ligand>
        <name>S-adenosyl-L-methionine</name>
        <dbReference type="ChEBI" id="CHEBI:59789"/>
    </ligand>
</feature>
<dbReference type="InterPro" id="IPR004573">
    <property type="entry name" value="rRNA_ssu_MeTfrase_B"/>
</dbReference>
<evidence type="ECO:0000256" key="6">
    <source>
        <dbReference type="ARBA" id="ARBA00022603"/>
    </source>
</evidence>
<gene>
    <name evidence="15" type="ORF">BSZ32_14615</name>
</gene>
<comment type="caution">
    <text evidence="15">The sequence shown here is derived from an EMBL/GenBank/DDBJ whole genome shotgun (WGS) entry which is preliminary data.</text>
</comment>
<evidence type="ECO:0000256" key="8">
    <source>
        <dbReference type="ARBA" id="ARBA00022691"/>
    </source>
</evidence>
<dbReference type="Gene3D" id="1.10.940.10">
    <property type="entry name" value="NusB-like"/>
    <property type="match status" value="1"/>
</dbReference>
<dbReference type="Pfam" id="PF01029">
    <property type="entry name" value="NusB"/>
    <property type="match status" value="1"/>
</dbReference>
<evidence type="ECO:0000256" key="7">
    <source>
        <dbReference type="ARBA" id="ARBA00022679"/>
    </source>
</evidence>
<protein>
    <recommendedName>
        <fullName evidence="3">16S rRNA (cytosine(967)-C(5))-methyltransferase</fullName>
        <ecNumber evidence="3">2.1.1.176</ecNumber>
    </recommendedName>
    <alternativeName>
        <fullName evidence="10">16S rRNA m5C967 methyltransferase</fullName>
    </alternativeName>
    <alternativeName>
        <fullName evidence="11">rRNA (cytosine-C(5)-)-methyltransferase RsmB</fullName>
    </alternativeName>
</protein>
<dbReference type="OrthoDB" id="9810297at2"/>
<dbReference type="InterPro" id="IPR049560">
    <property type="entry name" value="MeTrfase_RsmB-F_NOP2_cat"/>
</dbReference>
<dbReference type="SUPFAM" id="SSF53335">
    <property type="entry name" value="S-adenosyl-L-methionine-dependent methyltransferases"/>
    <property type="match status" value="1"/>
</dbReference>
<evidence type="ECO:0000259" key="14">
    <source>
        <dbReference type="PROSITE" id="PS51686"/>
    </source>
</evidence>
<dbReference type="CDD" id="cd02440">
    <property type="entry name" value="AdoMet_MTases"/>
    <property type="match status" value="1"/>
</dbReference>
<dbReference type="PANTHER" id="PTHR22807">
    <property type="entry name" value="NOP2 YEAST -RELATED NOL1/NOP2/FMU SUN DOMAIN-CONTAINING"/>
    <property type="match status" value="1"/>
</dbReference>
<dbReference type="GO" id="GO:0005737">
    <property type="term" value="C:cytoplasm"/>
    <property type="evidence" value="ECO:0007669"/>
    <property type="project" value="UniProtKB-SubCell"/>
</dbReference>
<evidence type="ECO:0000256" key="12">
    <source>
        <dbReference type="ARBA" id="ARBA00047283"/>
    </source>
</evidence>
<dbReference type="InterPro" id="IPR023267">
    <property type="entry name" value="RCMT"/>
</dbReference>
<dbReference type="InterPro" id="IPR029063">
    <property type="entry name" value="SAM-dependent_MTases_sf"/>
</dbReference>
<dbReference type="RefSeq" id="WP_105044107.1">
    <property type="nucleotide sequence ID" value="NZ_MQWA01000001.1"/>
</dbReference>
<dbReference type="PROSITE" id="PS51686">
    <property type="entry name" value="SAM_MT_RSMB_NOP"/>
    <property type="match status" value="1"/>
</dbReference>
<keyword evidence="7 13" id="KW-0808">Transferase</keyword>
<comment type="subcellular location">
    <subcellularLocation>
        <location evidence="2">Cytoplasm</location>
    </subcellularLocation>
</comment>
<keyword evidence="9 13" id="KW-0694">RNA-binding</keyword>
<evidence type="ECO:0000256" key="5">
    <source>
        <dbReference type="ARBA" id="ARBA00022552"/>
    </source>
</evidence>
<feature type="binding site" evidence="13">
    <location>
        <position position="294"/>
    </location>
    <ligand>
        <name>S-adenosyl-L-methionine</name>
        <dbReference type="ChEBI" id="CHEBI:59789"/>
    </ligand>
</feature>
<feature type="binding site" evidence="13">
    <location>
        <begin position="243"/>
        <end position="249"/>
    </location>
    <ligand>
        <name>S-adenosyl-L-methionine</name>
        <dbReference type="ChEBI" id="CHEBI:59789"/>
    </ligand>
</feature>
<evidence type="ECO:0000256" key="10">
    <source>
        <dbReference type="ARBA" id="ARBA00030399"/>
    </source>
</evidence>
<proteinExistence type="inferred from homology"/>
<dbReference type="Pfam" id="PF01189">
    <property type="entry name" value="Methyltr_RsmB-F"/>
    <property type="match status" value="1"/>
</dbReference>
<organism evidence="15 16">
    <name type="scientific">Rubritalea profundi</name>
    <dbReference type="NCBI Taxonomy" id="1658618"/>
    <lineage>
        <taxon>Bacteria</taxon>
        <taxon>Pseudomonadati</taxon>
        <taxon>Verrucomicrobiota</taxon>
        <taxon>Verrucomicrobiia</taxon>
        <taxon>Verrucomicrobiales</taxon>
        <taxon>Rubritaleaceae</taxon>
        <taxon>Rubritalea</taxon>
    </lineage>
</organism>
<dbReference type="InterPro" id="IPR054728">
    <property type="entry name" value="RsmB-like_ferredoxin"/>
</dbReference>
<sequence>MITNIRRMAAEALEEWEDGYMYAETLVDNSARAYEISREDRNLLNALIIGVVRNQRLLDHWIGQLRDGEIDIQVRCHLRVGLFQLLIMGLPDHAAVNETVNSARKGIRGLINALLRRTIRERDEMLAAVETLAPAIRYSHPDWLVDRWNAQHGEENTLKLLQWNQEPSLTTFRLNSLKPESADIVGPTERVKELEGHDGFFVSNGLPPKDWIDDGLIYIQDPATTRSVTLLDPKADELVLDACAAPGGKATQIAALMENRGTLLCTDSNAKRLPRLHRNLTRLGIDIAETEEFDWTQPAPAKWHNHFDAILLDVPCSNTGVLRKRVDARWRMTPESITEVSALQKLILSNAIACLKPGGRIVYSTCSIDKEENSELIAAFVAEHPNIKLEKEEVIHPAIDNIDGAYAALLVNTAS</sequence>
<dbReference type="NCBIfam" id="TIGR00563">
    <property type="entry name" value="rsmB"/>
    <property type="match status" value="1"/>
</dbReference>
<reference evidence="15 16" key="1">
    <citation type="submission" date="2016-12" db="EMBL/GenBank/DDBJ databases">
        <title>Study of bacterial adaptation to deep sea.</title>
        <authorList>
            <person name="Song J."/>
            <person name="Yoshizawa S."/>
            <person name="Kogure K."/>
        </authorList>
    </citation>
    <scope>NUCLEOTIDE SEQUENCE [LARGE SCALE GENOMIC DNA]</scope>
    <source>
        <strain evidence="15 16">SAORIC-165</strain>
    </source>
</reference>
<evidence type="ECO:0000256" key="11">
    <source>
        <dbReference type="ARBA" id="ARBA00031088"/>
    </source>
</evidence>
<dbReference type="Pfam" id="PF22458">
    <property type="entry name" value="RsmF-B_ferredox"/>
    <property type="match status" value="1"/>
</dbReference>
<dbReference type="EC" id="2.1.1.176" evidence="3"/>
<dbReference type="GO" id="GO:0008649">
    <property type="term" value="F:rRNA methyltransferase activity"/>
    <property type="evidence" value="ECO:0007669"/>
    <property type="project" value="InterPro"/>
</dbReference>
<dbReference type="InterPro" id="IPR006027">
    <property type="entry name" value="NusB_RsmB_TIM44"/>
</dbReference>
<dbReference type="Gene3D" id="3.40.50.150">
    <property type="entry name" value="Vaccinia Virus protein VP39"/>
    <property type="match status" value="1"/>
</dbReference>
<dbReference type="GO" id="GO:0003723">
    <property type="term" value="F:RNA binding"/>
    <property type="evidence" value="ECO:0007669"/>
    <property type="project" value="UniProtKB-UniRule"/>
</dbReference>
<evidence type="ECO:0000256" key="13">
    <source>
        <dbReference type="PROSITE-ProRule" id="PRU01023"/>
    </source>
</evidence>
<evidence type="ECO:0000313" key="16">
    <source>
        <dbReference type="Proteomes" id="UP000239907"/>
    </source>
</evidence>
<feature type="binding site" evidence="13">
    <location>
        <position position="267"/>
    </location>
    <ligand>
        <name>S-adenosyl-L-methionine</name>
        <dbReference type="ChEBI" id="CHEBI:59789"/>
    </ligand>
</feature>
<keyword evidence="4" id="KW-0963">Cytoplasm</keyword>